<dbReference type="InterPro" id="IPR042099">
    <property type="entry name" value="ANL_N_sf"/>
</dbReference>
<keyword evidence="4" id="KW-0443">Lipid metabolism</keyword>
<evidence type="ECO:0000256" key="1">
    <source>
        <dbReference type="ARBA" id="ARBA00006432"/>
    </source>
</evidence>
<dbReference type="RefSeq" id="WP_286265331.1">
    <property type="nucleotide sequence ID" value="NZ_AP028056.1"/>
</dbReference>
<dbReference type="GO" id="GO:0016020">
    <property type="term" value="C:membrane"/>
    <property type="evidence" value="ECO:0007669"/>
    <property type="project" value="TreeGrafter"/>
</dbReference>
<evidence type="ECO:0000256" key="4">
    <source>
        <dbReference type="ARBA" id="ARBA00023098"/>
    </source>
</evidence>
<evidence type="ECO:0000259" key="6">
    <source>
        <dbReference type="Pfam" id="PF00501"/>
    </source>
</evidence>
<comment type="similarity">
    <text evidence="1">Belongs to the ATP-dependent AMP-binding enzyme family.</text>
</comment>
<proteinExistence type="inferred from homology"/>
<evidence type="ECO:0000313" key="8">
    <source>
        <dbReference type="Proteomes" id="UP001431656"/>
    </source>
</evidence>
<accession>A0AAN0K7P6</accession>
<evidence type="ECO:0000256" key="3">
    <source>
        <dbReference type="ARBA" id="ARBA00022832"/>
    </source>
</evidence>
<evidence type="ECO:0000256" key="2">
    <source>
        <dbReference type="ARBA" id="ARBA00022598"/>
    </source>
</evidence>
<dbReference type="Gene3D" id="3.40.50.12780">
    <property type="entry name" value="N-terminal domain of ligase-like"/>
    <property type="match status" value="1"/>
</dbReference>
<name>A0AAN0K7P6_9ACTN</name>
<protein>
    <recommendedName>
        <fullName evidence="5">Acyl-CoA synthetase</fullName>
    </recommendedName>
</protein>
<dbReference type="PANTHER" id="PTHR43272:SF32">
    <property type="entry name" value="AMP-DEPENDENT SYNTHETASE_LIGASE DOMAIN-CONTAINING PROTEIN"/>
    <property type="match status" value="1"/>
</dbReference>
<dbReference type="Pfam" id="PF00501">
    <property type="entry name" value="AMP-binding"/>
    <property type="match status" value="1"/>
</dbReference>
<keyword evidence="2" id="KW-0436">Ligase</keyword>
<keyword evidence="8" id="KW-1185">Reference proteome</keyword>
<gene>
    <name evidence="7" type="ORF">brsh051_24030</name>
</gene>
<dbReference type="SUPFAM" id="SSF56801">
    <property type="entry name" value="Acetyl-CoA synthetase-like"/>
    <property type="match status" value="1"/>
</dbReference>
<dbReference type="InterPro" id="IPR020845">
    <property type="entry name" value="AMP-binding_CS"/>
</dbReference>
<evidence type="ECO:0000313" key="7">
    <source>
        <dbReference type="EMBL" id="BEH03122.1"/>
    </source>
</evidence>
<feature type="domain" description="AMP-dependent synthetase/ligase" evidence="6">
    <location>
        <begin position="24"/>
        <end position="440"/>
    </location>
</feature>
<reference evidence="7" key="1">
    <citation type="journal article" date="2024" name="Int. J. Syst. Evol. Microbiol.">
        <title>Brooklawnia propionicigenes sp. nov., a facultatively anaerobic, propionate-producing bacterium isolated from a methanogenic reactor treating waste from cattle farms.</title>
        <authorList>
            <person name="Akita Y."/>
            <person name="Ueki A."/>
            <person name="Tonouchi A."/>
            <person name="Sugawara Y."/>
            <person name="Honma S."/>
            <person name="Kaku N."/>
            <person name="Ueki K."/>
        </authorList>
    </citation>
    <scope>NUCLEOTIDE SEQUENCE</scope>
    <source>
        <strain evidence="7">SH051</strain>
    </source>
</reference>
<dbReference type="GO" id="GO:0004467">
    <property type="term" value="F:long-chain fatty acid-CoA ligase activity"/>
    <property type="evidence" value="ECO:0007669"/>
    <property type="project" value="TreeGrafter"/>
</dbReference>
<dbReference type="Pfam" id="PF23562">
    <property type="entry name" value="AMP-binding_C_3"/>
    <property type="match status" value="1"/>
</dbReference>
<dbReference type="KEGG" id="broo:brsh051_24030"/>
<dbReference type="AlphaFoldDB" id="A0AAN0K7P6"/>
<sequence length="623" mass="69096">MNANAQQVADTILAQCASDYPTMFRDRVAADPAKVAFTVPDGDGWRDVTWGEVRGVVDRAAAGFLSLGLQYEQRVAIACATRLEWIEADLAVACAAAATTTVYPNTNVEDMSHIVRDSGSVMMVLENNAQLTKVHQAPELDAQLHHIILIDDDRPADAHADDRVIVWHDLLDRGAAYLAEHPACVDESIGTLGPDSLSTLIYTSGTTGNPKGVELLHRSWAYEGAAMAYLDFVHEDDVLYLWLPLSHVFGRDLISVQLSIGFRSVVDGRVDHIVDGLALTHPTILVGVPRIFEKVRAAVMTMYPQNGVKGRISRWAFKVGRESRPYRLAGRPLPRVLRLQYAVADKLVFSKLKARLGGRMRFMISGSAKLSRQVQEWFYSADITIVEGFGATETAAITFLNLPDRPRFGTVGPVIPGLQTKLDDDGEVLVSGPTIARGYHHLPEETREAFDDGWYRTGDIGVLDSDGYLTITDRKKDLFKTSNGKFVAPQKIENAVMANIPYVSQVVAIGQDRKFVSALITLDEPQLRKWAERRGKENMSYAELTQDPAIHASIDRFMRKVNTRLERWEQIKRYTILPAELSMADGTLTPSLKVRRDEVNSAYADAINAMYADDAPMSDLVPR</sequence>
<dbReference type="CDD" id="cd05907">
    <property type="entry name" value="VL_LC_FACS_like"/>
    <property type="match status" value="1"/>
</dbReference>
<keyword evidence="3" id="KW-0276">Fatty acid metabolism</keyword>
<dbReference type="InterPro" id="IPR000873">
    <property type="entry name" value="AMP-dep_synth/lig_dom"/>
</dbReference>
<dbReference type="Proteomes" id="UP001431656">
    <property type="component" value="Chromosome"/>
</dbReference>
<evidence type="ECO:0000256" key="5">
    <source>
        <dbReference type="ARBA" id="ARBA00032875"/>
    </source>
</evidence>
<dbReference type="PANTHER" id="PTHR43272">
    <property type="entry name" value="LONG-CHAIN-FATTY-ACID--COA LIGASE"/>
    <property type="match status" value="1"/>
</dbReference>
<dbReference type="EMBL" id="AP028056">
    <property type="protein sequence ID" value="BEH03122.1"/>
    <property type="molecule type" value="Genomic_DNA"/>
</dbReference>
<dbReference type="PROSITE" id="PS00455">
    <property type="entry name" value="AMP_BINDING"/>
    <property type="match status" value="1"/>
</dbReference>
<organism evidence="7 8">
    <name type="scientific">Brooklawnia propionicigenes</name>
    <dbReference type="NCBI Taxonomy" id="3041175"/>
    <lineage>
        <taxon>Bacteria</taxon>
        <taxon>Bacillati</taxon>
        <taxon>Actinomycetota</taxon>
        <taxon>Actinomycetes</taxon>
        <taxon>Propionibacteriales</taxon>
        <taxon>Propionibacteriaceae</taxon>
        <taxon>Brooklawnia</taxon>
    </lineage>
</organism>